<keyword evidence="2" id="KW-1185">Reference proteome</keyword>
<evidence type="ECO:0000313" key="1">
    <source>
        <dbReference type="EMBL" id="KHG26849.1"/>
    </source>
</evidence>
<evidence type="ECO:0000313" key="2">
    <source>
        <dbReference type="Proteomes" id="UP000032142"/>
    </source>
</evidence>
<reference evidence="2" key="1">
    <citation type="submission" date="2014-09" db="EMBL/GenBank/DDBJ databases">
        <authorList>
            <person name="Mudge J."/>
            <person name="Ramaraj T."/>
            <person name="Lindquist I.E."/>
            <person name="Bharti A.K."/>
            <person name="Sundararajan A."/>
            <person name="Cameron C.T."/>
            <person name="Woodward J.E."/>
            <person name="May G.D."/>
            <person name="Brubaker C."/>
            <person name="Broadhvest J."/>
            <person name="Wilkins T.A."/>
        </authorList>
    </citation>
    <scope>NUCLEOTIDE SEQUENCE</scope>
    <source>
        <strain evidence="2">cv. AKA8401</strain>
    </source>
</reference>
<proteinExistence type="predicted"/>
<dbReference type="EMBL" id="KN438754">
    <property type="protein sequence ID" value="KHG26849.1"/>
    <property type="molecule type" value="Genomic_DNA"/>
</dbReference>
<gene>
    <name evidence="1" type="ORF">F383_09442</name>
</gene>
<organism evidence="1 2">
    <name type="scientific">Gossypium arboreum</name>
    <name type="common">Tree cotton</name>
    <name type="synonym">Gossypium nanking</name>
    <dbReference type="NCBI Taxonomy" id="29729"/>
    <lineage>
        <taxon>Eukaryota</taxon>
        <taxon>Viridiplantae</taxon>
        <taxon>Streptophyta</taxon>
        <taxon>Embryophyta</taxon>
        <taxon>Tracheophyta</taxon>
        <taxon>Spermatophyta</taxon>
        <taxon>Magnoliopsida</taxon>
        <taxon>eudicotyledons</taxon>
        <taxon>Gunneridae</taxon>
        <taxon>Pentapetalae</taxon>
        <taxon>rosids</taxon>
        <taxon>malvids</taxon>
        <taxon>Malvales</taxon>
        <taxon>Malvaceae</taxon>
        <taxon>Malvoideae</taxon>
        <taxon>Gossypium</taxon>
    </lineage>
</organism>
<dbReference type="Proteomes" id="UP000032142">
    <property type="component" value="Unassembled WGS sequence"/>
</dbReference>
<protein>
    <submittedName>
        <fullName evidence="1">Uncharacterized protein</fullName>
    </submittedName>
</protein>
<sequence>MLVLQAVWKQGIHTDLGHTANHTLVCLARVPFKMATHARVPFKAIC</sequence>
<accession>A0A0B0PQZ6</accession>
<dbReference type="AlphaFoldDB" id="A0A0B0PQZ6"/>
<name>A0A0B0PQZ6_GOSAR</name>